<organism evidence="2">
    <name type="scientific">marine metagenome</name>
    <dbReference type="NCBI Taxonomy" id="408172"/>
    <lineage>
        <taxon>unclassified sequences</taxon>
        <taxon>metagenomes</taxon>
        <taxon>ecological metagenomes</taxon>
    </lineage>
</organism>
<gene>
    <name evidence="2" type="ORF">METZ01_LOCUS328657</name>
</gene>
<dbReference type="Pfam" id="PF12679">
    <property type="entry name" value="ABC2_membrane_2"/>
    <property type="match status" value="1"/>
</dbReference>
<evidence type="ECO:0000313" key="2">
    <source>
        <dbReference type="EMBL" id="SVC75803.1"/>
    </source>
</evidence>
<dbReference type="AlphaFoldDB" id="A0A382PQW9"/>
<keyword evidence="1" id="KW-0472">Membrane</keyword>
<feature type="transmembrane region" description="Helical" evidence="1">
    <location>
        <begin position="215"/>
        <end position="236"/>
    </location>
</feature>
<sequence length="336" mass="37002">RWLPWILLAVIILVSQAFLWGFYAVHHITEGEGTNTFLSDYLYTGDTATVQVSCSDLLDGRLQERIQPLLIEERLIVEREIAEWGPKECSDYAYEPEKFFMFMLPTSIVGSIYLVFLTGLPFMLIMILSASLLGSEYGWGTLRVVVSRGLGRWQLISAKLILCVLVAFGWLAVMVLLNVVSSILAGVIPPDEGVSLIMLPEGDTWPSVLSTFGKFIAKALYATVPYICLGTFFVVLTQSTAQGISLSVMTYVAEAMVIPALLAISEKLERINEGLLSSNVREWISLGDSKAAVALKGAETPDTLQAFLVILAYSLVMLVASVWLFQRRDLSGAKGE</sequence>
<reference evidence="2" key="1">
    <citation type="submission" date="2018-05" db="EMBL/GenBank/DDBJ databases">
        <authorList>
            <person name="Lanie J.A."/>
            <person name="Ng W.-L."/>
            <person name="Kazmierczak K.M."/>
            <person name="Andrzejewski T.M."/>
            <person name="Davidsen T.M."/>
            <person name="Wayne K.J."/>
            <person name="Tettelin H."/>
            <person name="Glass J.I."/>
            <person name="Rusch D."/>
            <person name="Podicherti R."/>
            <person name="Tsui H.-C.T."/>
            <person name="Winkler M.E."/>
        </authorList>
    </citation>
    <scope>NUCLEOTIDE SEQUENCE</scope>
</reference>
<name>A0A382PQW9_9ZZZZ</name>
<feature type="transmembrane region" description="Helical" evidence="1">
    <location>
        <begin position="304"/>
        <end position="325"/>
    </location>
</feature>
<accession>A0A382PQW9</accession>
<dbReference type="GO" id="GO:0140359">
    <property type="term" value="F:ABC-type transporter activity"/>
    <property type="evidence" value="ECO:0007669"/>
    <property type="project" value="InterPro"/>
</dbReference>
<feature type="transmembrane region" description="Helical" evidence="1">
    <location>
        <begin position="248"/>
        <end position="265"/>
    </location>
</feature>
<feature type="non-terminal residue" evidence="2">
    <location>
        <position position="1"/>
    </location>
</feature>
<keyword evidence="1" id="KW-1133">Transmembrane helix</keyword>
<dbReference type="PANTHER" id="PTHR37305">
    <property type="entry name" value="INTEGRAL MEMBRANE PROTEIN-RELATED"/>
    <property type="match status" value="1"/>
</dbReference>
<feature type="transmembrane region" description="Helical" evidence="1">
    <location>
        <begin position="122"/>
        <end position="139"/>
    </location>
</feature>
<dbReference type="EMBL" id="UINC01109168">
    <property type="protein sequence ID" value="SVC75803.1"/>
    <property type="molecule type" value="Genomic_DNA"/>
</dbReference>
<feature type="transmembrane region" description="Helical" evidence="1">
    <location>
        <begin position="160"/>
        <end position="188"/>
    </location>
</feature>
<proteinExistence type="predicted"/>
<dbReference type="PANTHER" id="PTHR37305:SF1">
    <property type="entry name" value="MEMBRANE PROTEIN"/>
    <property type="match status" value="1"/>
</dbReference>
<protein>
    <submittedName>
        <fullName evidence="2">Uncharacterized protein</fullName>
    </submittedName>
</protein>
<feature type="transmembrane region" description="Helical" evidence="1">
    <location>
        <begin position="6"/>
        <end position="25"/>
    </location>
</feature>
<dbReference type="GO" id="GO:0005886">
    <property type="term" value="C:plasma membrane"/>
    <property type="evidence" value="ECO:0007669"/>
    <property type="project" value="UniProtKB-SubCell"/>
</dbReference>
<keyword evidence="1" id="KW-0812">Transmembrane</keyword>
<evidence type="ECO:0000256" key="1">
    <source>
        <dbReference type="SAM" id="Phobius"/>
    </source>
</evidence>